<comment type="caution">
    <text evidence="2">The sequence shown here is derived from an EMBL/GenBank/DDBJ whole genome shotgun (WGS) entry which is preliminary data.</text>
</comment>
<gene>
    <name evidence="2" type="ORF">ACH5RR_021312</name>
</gene>
<feature type="region of interest" description="Disordered" evidence="1">
    <location>
        <begin position="167"/>
        <end position="190"/>
    </location>
</feature>
<evidence type="ECO:0000313" key="3">
    <source>
        <dbReference type="Proteomes" id="UP001630127"/>
    </source>
</evidence>
<dbReference type="Proteomes" id="UP001630127">
    <property type="component" value="Unassembled WGS sequence"/>
</dbReference>
<accession>A0ABD2ZI69</accession>
<proteinExistence type="predicted"/>
<evidence type="ECO:0000256" key="1">
    <source>
        <dbReference type="SAM" id="MobiDB-lite"/>
    </source>
</evidence>
<feature type="compositionally biased region" description="Polar residues" evidence="1">
    <location>
        <begin position="139"/>
        <end position="148"/>
    </location>
</feature>
<name>A0ABD2ZI69_9GENT</name>
<organism evidence="2 3">
    <name type="scientific">Cinchona calisaya</name>
    <dbReference type="NCBI Taxonomy" id="153742"/>
    <lineage>
        <taxon>Eukaryota</taxon>
        <taxon>Viridiplantae</taxon>
        <taxon>Streptophyta</taxon>
        <taxon>Embryophyta</taxon>
        <taxon>Tracheophyta</taxon>
        <taxon>Spermatophyta</taxon>
        <taxon>Magnoliopsida</taxon>
        <taxon>eudicotyledons</taxon>
        <taxon>Gunneridae</taxon>
        <taxon>Pentapetalae</taxon>
        <taxon>asterids</taxon>
        <taxon>lamiids</taxon>
        <taxon>Gentianales</taxon>
        <taxon>Rubiaceae</taxon>
        <taxon>Cinchonoideae</taxon>
        <taxon>Cinchoneae</taxon>
        <taxon>Cinchona</taxon>
    </lineage>
</organism>
<reference evidence="2 3" key="1">
    <citation type="submission" date="2024-11" db="EMBL/GenBank/DDBJ databases">
        <title>A near-complete genome assembly of Cinchona calisaya.</title>
        <authorList>
            <person name="Lian D.C."/>
            <person name="Zhao X.W."/>
            <person name="Wei L."/>
        </authorList>
    </citation>
    <scope>NUCLEOTIDE SEQUENCE [LARGE SCALE GENOMIC DNA]</scope>
    <source>
        <tissue evidence="2">Nenye</tissue>
    </source>
</reference>
<sequence>MGITNQIMEAVPEELMETLPNKIMRIDNQKVQDVHMWFGGYIEQEPKVRRWHPDCTLDITTTYLKCDKDVKLWATIWYHLPHLEVFAEKIDQASRLTSKELSGNAKQLAANNKCGTTSEKQPKNQQLEKQQPKDDNHAIETTQENNVGFTIPDVRPVEEWSEYVPNEEDLLIQGGADSGMPWEDPMEFNP</sequence>
<dbReference type="AlphaFoldDB" id="A0ABD2ZI69"/>
<feature type="compositionally biased region" description="Polar residues" evidence="1">
    <location>
        <begin position="107"/>
        <end position="129"/>
    </location>
</feature>
<protein>
    <submittedName>
        <fullName evidence="2">Uncharacterized protein</fullName>
    </submittedName>
</protein>
<dbReference type="EMBL" id="JBJUIK010000009">
    <property type="protein sequence ID" value="KAL3518723.1"/>
    <property type="molecule type" value="Genomic_DNA"/>
</dbReference>
<feature type="region of interest" description="Disordered" evidence="1">
    <location>
        <begin position="107"/>
        <end position="152"/>
    </location>
</feature>
<evidence type="ECO:0000313" key="2">
    <source>
        <dbReference type="EMBL" id="KAL3518723.1"/>
    </source>
</evidence>
<keyword evidence="3" id="KW-1185">Reference proteome</keyword>